<proteinExistence type="predicted"/>
<organism evidence="1 2">
    <name type="scientific">Artemisia annua</name>
    <name type="common">Sweet wormwood</name>
    <dbReference type="NCBI Taxonomy" id="35608"/>
    <lineage>
        <taxon>Eukaryota</taxon>
        <taxon>Viridiplantae</taxon>
        <taxon>Streptophyta</taxon>
        <taxon>Embryophyta</taxon>
        <taxon>Tracheophyta</taxon>
        <taxon>Spermatophyta</taxon>
        <taxon>Magnoliopsida</taxon>
        <taxon>eudicotyledons</taxon>
        <taxon>Gunneridae</taxon>
        <taxon>Pentapetalae</taxon>
        <taxon>asterids</taxon>
        <taxon>campanulids</taxon>
        <taxon>Asterales</taxon>
        <taxon>Asteraceae</taxon>
        <taxon>Asteroideae</taxon>
        <taxon>Anthemideae</taxon>
        <taxon>Artemisiinae</taxon>
        <taxon>Artemisia</taxon>
    </lineage>
</organism>
<gene>
    <name evidence="1" type="ORF">CTI12_AA363050</name>
</gene>
<keyword evidence="2" id="KW-1185">Reference proteome</keyword>
<comment type="caution">
    <text evidence="1">The sequence shown here is derived from an EMBL/GenBank/DDBJ whole genome shotgun (WGS) entry which is preliminary data.</text>
</comment>
<dbReference type="EMBL" id="PKPP01004847">
    <property type="protein sequence ID" value="PWA62536.1"/>
    <property type="molecule type" value="Genomic_DNA"/>
</dbReference>
<name>A0A2U1MMU4_ARTAN</name>
<evidence type="ECO:0000313" key="1">
    <source>
        <dbReference type="EMBL" id="PWA62536.1"/>
    </source>
</evidence>
<accession>A0A2U1MMU4</accession>
<reference evidence="1 2" key="1">
    <citation type="journal article" date="2018" name="Mol. Plant">
        <title>The genome of Artemisia annua provides insight into the evolution of Asteraceae family and artemisinin biosynthesis.</title>
        <authorList>
            <person name="Shen Q."/>
            <person name="Zhang L."/>
            <person name="Liao Z."/>
            <person name="Wang S."/>
            <person name="Yan T."/>
            <person name="Shi P."/>
            <person name="Liu M."/>
            <person name="Fu X."/>
            <person name="Pan Q."/>
            <person name="Wang Y."/>
            <person name="Lv Z."/>
            <person name="Lu X."/>
            <person name="Zhang F."/>
            <person name="Jiang W."/>
            <person name="Ma Y."/>
            <person name="Chen M."/>
            <person name="Hao X."/>
            <person name="Li L."/>
            <person name="Tang Y."/>
            <person name="Lv G."/>
            <person name="Zhou Y."/>
            <person name="Sun X."/>
            <person name="Brodelius P.E."/>
            <person name="Rose J.K.C."/>
            <person name="Tang K."/>
        </authorList>
    </citation>
    <scope>NUCLEOTIDE SEQUENCE [LARGE SCALE GENOMIC DNA]</scope>
    <source>
        <strain evidence="2">cv. Huhao1</strain>
        <tissue evidence="1">Leaf</tissue>
    </source>
</reference>
<dbReference type="STRING" id="35608.A0A2U1MMU4"/>
<sequence length="264" mass="29963">MKAMQCGRVHIKSAPYDTISLNRSPSWLKKDCSEFGPPSFSSPNGHNVPLSSILPHVQIESILWGFGTAIGELPPYFISRAASISGAKSDELEEFSNSMGDHNGSSSNMDKMKRWFLSHSQYLNFFTILLLASELNHDSIIPCRGGKWAGSTRLRNWQILITLDHCFLLLIDELWLNLTRYALELPELFEPWTPYANEKKRLQVVVVFPIRNYTGNFIDLQLLRQGPNESFEEFTERFNTETMKIPGLSDQQLIGTFISGMVKG</sequence>
<evidence type="ECO:0000313" key="2">
    <source>
        <dbReference type="Proteomes" id="UP000245207"/>
    </source>
</evidence>
<dbReference type="AlphaFoldDB" id="A0A2U1MMU4"/>
<dbReference type="Proteomes" id="UP000245207">
    <property type="component" value="Unassembled WGS sequence"/>
</dbReference>
<protein>
    <submittedName>
        <fullName evidence="1">SNARE associated Golgi protein</fullName>
    </submittedName>
</protein>
<dbReference type="OrthoDB" id="2016540at2759"/>